<dbReference type="AlphaFoldDB" id="A0A443NK25"/>
<dbReference type="Pfam" id="PF03732">
    <property type="entry name" value="Retrotrans_gag"/>
    <property type="match status" value="1"/>
</dbReference>
<comment type="caution">
    <text evidence="3">The sequence shown here is derived from an EMBL/GenBank/DDBJ whole genome shotgun (WGS) entry which is preliminary data.</text>
</comment>
<dbReference type="Proteomes" id="UP000283530">
    <property type="component" value="Unassembled WGS sequence"/>
</dbReference>
<keyword evidence="1" id="KW-0175">Coiled coil</keyword>
<reference evidence="3 4" key="1">
    <citation type="journal article" date="2019" name="Nat. Plants">
        <title>Stout camphor tree genome fills gaps in understanding of flowering plant genome evolution.</title>
        <authorList>
            <person name="Chaw S.M."/>
            <person name="Liu Y.C."/>
            <person name="Wu Y.W."/>
            <person name="Wang H.Y."/>
            <person name="Lin C.I."/>
            <person name="Wu C.S."/>
            <person name="Ke H.M."/>
            <person name="Chang L.Y."/>
            <person name="Hsu C.Y."/>
            <person name="Yang H.T."/>
            <person name="Sudianto E."/>
            <person name="Hsu M.H."/>
            <person name="Wu K.P."/>
            <person name="Wang L.N."/>
            <person name="Leebens-Mack J.H."/>
            <person name="Tsai I.J."/>
        </authorList>
    </citation>
    <scope>NUCLEOTIDE SEQUENCE [LARGE SCALE GENOMIC DNA]</scope>
    <source>
        <strain evidence="4">cv. Chaw 1501</strain>
        <tissue evidence="3">Young leaves</tissue>
    </source>
</reference>
<evidence type="ECO:0000259" key="2">
    <source>
        <dbReference type="Pfam" id="PF03732"/>
    </source>
</evidence>
<gene>
    <name evidence="3" type="ORF">CKAN_00743200</name>
</gene>
<dbReference type="EMBL" id="QPKB01000003">
    <property type="protein sequence ID" value="RWR78879.1"/>
    <property type="molecule type" value="Genomic_DNA"/>
</dbReference>
<organism evidence="3 4">
    <name type="scientific">Cinnamomum micranthum f. kanehirae</name>
    <dbReference type="NCBI Taxonomy" id="337451"/>
    <lineage>
        <taxon>Eukaryota</taxon>
        <taxon>Viridiplantae</taxon>
        <taxon>Streptophyta</taxon>
        <taxon>Embryophyta</taxon>
        <taxon>Tracheophyta</taxon>
        <taxon>Spermatophyta</taxon>
        <taxon>Magnoliopsida</taxon>
        <taxon>Magnoliidae</taxon>
        <taxon>Laurales</taxon>
        <taxon>Lauraceae</taxon>
        <taxon>Cinnamomum</taxon>
    </lineage>
</organism>
<keyword evidence="4" id="KW-1185">Reference proteome</keyword>
<dbReference type="InterPro" id="IPR005162">
    <property type="entry name" value="Retrotrans_gag_dom"/>
</dbReference>
<evidence type="ECO:0000313" key="3">
    <source>
        <dbReference type="EMBL" id="RWR78879.1"/>
    </source>
</evidence>
<feature type="coiled-coil region" evidence="1">
    <location>
        <begin position="6"/>
        <end position="64"/>
    </location>
</feature>
<feature type="domain" description="Retrotransposon gag" evidence="2">
    <location>
        <begin position="144"/>
        <end position="238"/>
    </location>
</feature>
<evidence type="ECO:0000313" key="4">
    <source>
        <dbReference type="Proteomes" id="UP000283530"/>
    </source>
</evidence>
<sequence length="266" mass="30866">MSKNALEQVLDTVIRLEETVDGLSETIADHITHCPKIVALIEKVGSLEMSLAEAVAQIEELKVDMQSTTDFFKEQMETFSDELTLFKRAIRTTGSSTENRRVKVPKPKPFAGALNVKELENFLWNMEQYFSDAHIPIEERVIITSMYLFGDAKLWWRTRVDDNLSAGRTPITTWESLMKELKEQFLLCNVAWVARENLRKLKQTGPVRDYVKQFSSLMLDIKNMSEDDKLFNFMSGLQGWAQAELRRQGVKDHLRWLLLRPILYNF</sequence>
<protein>
    <recommendedName>
        <fullName evidence="2">Retrotransposon gag domain-containing protein</fullName>
    </recommendedName>
</protein>
<accession>A0A443NK25</accession>
<evidence type="ECO:0000256" key="1">
    <source>
        <dbReference type="SAM" id="Coils"/>
    </source>
</evidence>
<name>A0A443NK25_9MAGN</name>
<dbReference type="OrthoDB" id="1939000at2759"/>
<dbReference type="STRING" id="337451.A0A443NK25"/>
<proteinExistence type="predicted"/>